<feature type="domain" description="G-protein coupled receptors family 1 profile" evidence="10">
    <location>
        <begin position="1"/>
        <end position="250"/>
    </location>
</feature>
<dbReference type="GO" id="GO:0005886">
    <property type="term" value="C:plasma membrane"/>
    <property type="evidence" value="ECO:0000318"/>
    <property type="project" value="GO_Central"/>
</dbReference>
<evidence type="ECO:0000256" key="2">
    <source>
        <dbReference type="ARBA" id="ARBA00022692"/>
    </source>
</evidence>
<evidence type="ECO:0000256" key="6">
    <source>
        <dbReference type="ARBA" id="ARBA00023170"/>
    </source>
</evidence>
<keyword evidence="6 8" id="KW-0675">Receptor</keyword>
<dbReference type="SUPFAM" id="SSF81321">
    <property type="entry name" value="Family A G protein-coupled receptor-like"/>
    <property type="match status" value="1"/>
</dbReference>
<dbReference type="EMBL" id="DS469739">
    <property type="protein sequence ID" value="EDO34232.1"/>
    <property type="molecule type" value="Genomic_DNA"/>
</dbReference>
<dbReference type="InParanoid" id="A7SQ17"/>
<evidence type="ECO:0000259" key="10">
    <source>
        <dbReference type="PROSITE" id="PS50262"/>
    </source>
</evidence>
<dbReference type="PROSITE" id="PS50262">
    <property type="entry name" value="G_PROTEIN_RECEP_F1_2"/>
    <property type="match status" value="1"/>
</dbReference>
<organism evidence="11 12">
    <name type="scientific">Nematostella vectensis</name>
    <name type="common">Starlet sea anemone</name>
    <dbReference type="NCBI Taxonomy" id="45351"/>
    <lineage>
        <taxon>Eukaryota</taxon>
        <taxon>Metazoa</taxon>
        <taxon>Cnidaria</taxon>
        <taxon>Anthozoa</taxon>
        <taxon>Hexacorallia</taxon>
        <taxon>Actiniaria</taxon>
        <taxon>Edwardsiidae</taxon>
        <taxon>Nematostella</taxon>
    </lineage>
</organism>
<sequence length="265" mass="30678">RTALHYFLFNMALSDLVIPIVAVNRLLVELWTGSDSWLVTGLLGSFLCKFVFFISDVSPMVSILNLLFIACDRFVAIVLPFQLNLLRSWVCHEIAFSWILACAYFAPYFYAFRLVEGKCVMDWRPVFDHAKTREHYTGALCVLFILVPFALLFIMYSWITYKLRQSAKYKHNAGCGRHARRRKSTRRITILSFLIVLSFAMCWGAYFALLVTLNFAWRWDASLLPCYWGTFVFVAQFLAYSNSAVNPAIYFMLMKDFRSCLKALG</sequence>
<feature type="transmembrane region" description="Helical" evidence="9">
    <location>
        <begin position="135"/>
        <end position="159"/>
    </location>
</feature>
<accession>A7SQ17</accession>
<gene>
    <name evidence="11" type="ORF">NEMVEDRAFT_v1g43034</name>
</gene>
<keyword evidence="7 8" id="KW-0807">Transducer</keyword>
<dbReference type="OMA" id="WVCHEIA"/>
<dbReference type="InterPro" id="IPR000276">
    <property type="entry name" value="GPCR_Rhodpsn"/>
</dbReference>
<dbReference type="STRING" id="45351.A7SQ17"/>
<evidence type="ECO:0000256" key="3">
    <source>
        <dbReference type="ARBA" id="ARBA00022989"/>
    </source>
</evidence>
<evidence type="ECO:0000256" key="5">
    <source>
        <dbReference type="ARBA" id="ARBA00023136"/>
    </source>
</evidence>
<dbReference type="GO" id="GO:0032870">
    <property type="term" value="P:cellular response to hormone stimulus"/>
    <property type="evidence" value="ECO:0000318"/>
    <property type="project" value="GO_Central"/>
</dbReference>
<proteinExistence type="inferred from homology"/>
<dbReference type="CDD" id="cd00637">
    <property type="entry name" value="7tm_classA_rhodopsin-like"/>
    <property type="match status" value="1"/>
</dbReference>
<protein>
    <recommendedName>
        <fullName evidence="10">G-protein coupled receptors family 1 profile domain-containing protein</fullName>
    </recommendedName>
</protein>
<dbReference type="eggNOG" id="KOG4219">
    <property type="taxonomic scope" value="Eukaryota"/>
</dbReference>
<name>A7SQ17_NEMVE</name>
<reference evidence="11 12" key="1">
    <citation type="journal article" date="2007" name="Science">
        <title>Sea anemone genome reveals ancestral eumetazoan gene repertoire and genomic organization.</title>
        <authorList>
            <person name="Putnam N.H."/>
            <person name="Srivastava M."/>
            <person name="Hellsten U."/>
            <person name="Dirks B."/>
            <person name="Chapman J."/>
            <person name="Salamov A."/>
            <person name="Terry A."/>
            <person name="Shapiro H."/>
            <person name="Lindquist E."/>
            <person name="Kapitonov V.V."/>
            <person name="Jurka J."/>
            <person name="Genikhovich G."/>
            <person name="Grigoriev I.V."/>
            <person name="Lucas S.M."/>
            <person name="Steele R.E."/>
            <person name="Finnerty J.R."/>
            <person name="Technau U."/>
            <person name="Martindale M.Q."/>
            <person name="Rokhsar D.S."/>
        </authorList>
    </citation>
    <scope>NUCLEOTIDE SEQUENCE [LARGE SCALE GENOMIC DNA]</scope>
    <source>
        <strain evidence="12">CH2 X CH6</strain>
    </source>
</reference>
<feature type="transmembrane region" description="Helical" evidence="9">
    <location>
        <begin position="227"/>
        <end position="253"/>
    </location>
</feature>
<dbReference type="GO" id="GO:0007186">
    <property type="term" value="P:G protein-coupled receptor signaling pathway"/>
    <property type="evidence" value="ECO:0000318"/>
    <property type="project" value="GO_Central"/>
</dbReference>
<dbReference type="PhylomeDB" id="A7SQ17"/>
<dbReference type="AlphaFoldDB" id="A7SQ17"/>
<dbReference type="PANTHER" id="PTHR24243">
    <property type="entry name" value="G-PROTEIN COUPLED RECEPTOR"/>
    <property type="match status" value="1"/>
</dbReference>
<feature type="non-terminal residue" evidence="11">
    <location>
        <position position="265"/>
    </location>
</feature>
<keyword evidence="4 8" id="KW-0297">G-protein coupled receptor</keyword>
<dbReference type="Gene3D" id="1.20.1070.10">
    <property type="entry name" value="Rhodopsin 7-helix transmembrane proteins"/>
    <property type="match status" value="1"/>
</dbReference>
<evidence type="ECO:0000256" key="7">
    <source>
        <dbReference type="ARBA" id="ARBA00023224"/>
    </source>
</evidence>
<evidence type="ECO:0000256" key="1">
    <source>
        <dbReference type="ARBA" id="ARBA00004141"/>
    </source>
</evidence>
<dbReference type="PANTHER" id="PTHR24243:SF208">
    <property type="entry name" value="PYROKININ-1 RECEPTOR"/>
    <property type="match status" value="1"/>
</dbReference>
<dbReference type="PRINTS" id="PR00237">
    <property type="entry name" value="GPCRRHODOPSN"/>
</dbReference>
<evidence type="ECO:0000256" key="9">
    <source>
        <dbReference type="SAM" id="Phobius"/>
    </source>
</evidence>
<dbReference type="InterPro" id="IPR017452">
    <property type="entry name" value="GPCR_Rhodpsn_7TM"/>
</dbReference>
<feature type="non-terminal residue" evidence="11">
    <location>
        <position position="1"/>
    </location>
</feature>
<evidence type="ECO:0000313" key="12">
    <source>
        <dbReference type="Proteomes" id="UP000001593"/>
    </source>
</evidence>
<evidence type="ECO:0000313" key="11">
    <source>
        <dbReference type="EMBL" id="EDO34232.1"/>
    </source>
</evidence>
<comment type="subcellular location">
    <subcellularLocation>
        <location evidence="1">Membrane</location>
        <topology evidence="1">Multi-pass membrane protein</topology>
    </subcellularLocation>
</comment>
<evidence type="ECO:0000256" key="4">
    <source>
        <dbReference type="ARBA" id="ARBA00023040"/>
    </source>
</evidence>
<dbReference type="Pfam" id="PF00001">
    <property type="entry name" value="7tm_1"/>
    <property type="match status" value="1"/>
</dbReference>
<evidence type="ECO:0000256" key="8">
    <source>
        <dbReference type="RuleBase" id="RU000688"/>
    </source>
</evidence>
<dbReference type="GO" id="GO:0004930">
    <property type="term" value="F:G protein-coupled receptor activity"/>
    <property type="evidence" value="ECO:0000318"/>
    <property type="project" value="GO_Central"/>
</dbReference>
<feature type="transmembrane region" description="Helical" evidence="9">
    <location>
        <begin position="95"/>
        <end position="115"/>
    </location>
</feature>
<dbReference type="HOGENOM" id="CLU_009579_6_0_1"/>
<keyword evidence="3 9" id="KW-1133">Transmembrane helix</keyword>
<dbReference type="FunCoup" id="A7SQ17">
    <property type="interactions" value="188"/>
</dbReference>
<feature type="transmembrane region" description="Helical" evidence="9">
    <location>
        <begin position="60"/>
        <end position="83"/>
    </location>
</feature>
<dbReference type="Proteomes" id="UP000001593">
    <property type="component" value="Unassembled WGS sequence"/>
</dbReference>
<keyword evidence="2 8" id="KW-0812">Transmembrane</keyword>
<feature type="transmembrane region" description="Helical" evidence="9">
    <location>
        <begin position="6"/>
        <end position="24"/>
    </location>
</feature>
<keyword evidence="12" id="KW-1185">Reference proteome</keyword>
<dbReference type="PROSITE" id="PS00237">
    <property type="entry name" value="G_PROTEIN_RECEP_F1_1"/>
    <property type="match status" value="1"/>
</dbReference>
<keyword evidence="5 9" id="KW-0472">Membrane</keyword>
<comment type="similarity">
    <text evidence="8">Belongs to the G-protein coupled receptor 1 family.</text>
</comment>
<feature type="transmembrane region" description="Helical" evidence="9">
    <location>
        <begin position="190"/>
        <end position="215"/>
    </location>
</feature>